<protein>
    <submittedName>
        <fullName evidence="9">Membrane protein</fullName>
    </submittedName>
</protein>
<evidence type="ECO:0000256" key="4">
    <source>
        <dbReference type="ARBA" id="ARBA00022729"/>
    </source>
</evidence>
<keyword evidence="3" id="KW-0812">Transmembrane</keyword>
<proteinExistence type="predicted"/>
<name>A0A0A2H1X2_9FLAO</name>
<comment type="subcellular location">
    <subcellularLocation>
        <location evidence="1">Membrane</location>
    </subcellularLocation>
</comment>
<feature type="domain" description="POTRA" evidence="8">
    <location>
        <begin position="309"/>
        <end position="394"/>
    </location>
</feature>
<dbReference type="Proteomes" id="UP000030140">
    <property type="component" value="Unassembled WGS sequence"/>
</dbReference>
<reference evidence="9 10" key="1">
    <citation type="submission" date="2014-10" db="EMBL/GenBank/DDBJ databases">
        <title>Draft genome sequence of the proteorhodopsin-containing marine bacterium Dokdonia donghaensis.</title>
        <authorList>
            <person name="Gomez-Consarnau L."/>
            <person name="Gonzalez J.M."/>
            <person name="Riedel T."/>
            <person name="Jaenicke S."/>
            <person name="Wagner-Doebler I."/>
            <person name="Fuhrman J.A."/>
        </authorList>
    </citation>
    <scope>NUCLEOTIDE SEQUENCE [LARGE SCALE GENOMIC DNA]</scope>
    <source>
        <strain evidence="9 10">DSW-1</strain>
    </source>
</reference>
<evidence type="ECO:0000259" key="8">
    <source>
        <dbReference type="PROSITE" id="PS51779"/>
    </source>
</evidence>
<evidence type="ECO:0000313" key="9">
    <source>
        <dbReference type="EMBL" id="KGO06650.1"/>
    </source>
</evidence>
<keyword evidence="4" id="KW-0732">Signal</keyword>
<dbReference type="Pfam" id="PF01103">
    <property type="entry name" value="Omp85"/>
    <property type="match status" value="1"/>
</dbReference>
<dbReference type="InterPro" id="IPR000184">
    <property type="entry name" value="Bac_surfAg_D15"/>
</dbReference>
<dbReference type="InterPro" id="IPR010827">
    <property type="entry name" value="BamA/TamA_POTRA"/>
</dbReference>
<evidence type="ECO:0000313" key="10">
    <source>
        <dbReference type="Proteomes" id="UP000030140"/>
    </source>
</evidence>
<feature type="domain" description="POTRA" evidence="8">
    <location>
        <begin position="219"/>
        <end position="306"/>
    </location>
</feature>
<dbReference type="GO" id="GO:0019867">
    <property type="term" value="C:outer membrane"/>
    <property type="evidence" value="ECO:0007669"/>
    <property type="project" value="InterPro"/>
</dbReference>
<evidence type="ECO:0000256" key="3">
    <source>
        <dbReference type="ARBA" id="ARBA00022692"/>
    </source>
</evidence>
<dbReference type="Gene3D" id="2.40.160.50">
    <property type="entry name" value="membrane protein fhac: a member of the omp85/tpsb transporter family"/>
    <property type="match status" value="1"/>
</dbReference>
<dbReference type="Gene3D" id="3.10.20.310">
    <property type="entry name" value="membrane protein fhac"/>
    <property type="match status" value="4"/>
</dbReference>
<keyword evidence="7" id="KW-0998">Cell outer membrane</keyword>
<dbReference type="PIRSF" id="PIRSF006076">
    <property type="entry name" value="OM_assembly_OMP85"/>
    <property type="match status" value="1"/>
</dbReference>
<evidence type="ECO:0000256" key="5">
    <source>
        <dbReference type="ARBA" id="ARBA00022737"/>
    </source>
</evidence>
<dbReference type="InterPro" id="IPR034746">
    <property type="entry name" value="POTRA"/>
</dbReference>
<evidence type="ECO:0000256" key="6">
    <source>
        <dbReference type="ARBA" id="ARBA00023136"/>
    </source>
</evidence>
<keyword evidence="10" id="KW-1185">Reference proteome</keyword>
<accession>A0A0A2H1X2</accession>
<dbReference type="GO" id="GO:0071709">
    <property type="term" value="P:membrane assembly"/>
    <property type="evidence" value="ECO:0007669"/>
    <property type="project" value="InterPro"/>
</dbReference>
<dbReference type="RefSeq" id="WP_081964985.1">
    <property type="nucleotide sequence ID" value="NZ_CP015125.1"/>
</dbReference>
<comment type="caution">
    <text evidence="9">The sequence shown here is derived from an EMBL/GenBank/DDBJ whole genome shotgun (WGS) entry which is preliminary data.</text>
</comment>
<dbReference type="EMBL" id="JSAQ01000001">
    <property type="protein sequence ID" value="KGO06650.1"/>
    <property type="molecule type" value="Genomic_DNA"/>
</dbReference>
<evidence type="ECO:0000256" key="1">
    <source>
        <dbReference type="ARBA" id="ARBA00004370"/>
    </source>
</evidence>
<dbReference type="AlphaFoldDB" id="A0A0A2H1X2"/>
<evidence type="ECO:0000256" key="2">
    <source>
        <dbReference type="ARBA" id="ARBA00022452"/>
    </source>
</evidence>
<dbReference type="InterPro" id="IPR023707">
    <property type="entry name" value="OM_assembly_BamA"/>
</dbReference>
<dbReference type="OrthoDB" id="9802086at2"/>
<dbReference type="PANTHER" id="PTHR12815:SF47">
    <property type="entry name" value="TRANSLOCATION AND ASSEMBLY MODULE SUBUNIT TAMA"/>
    <property type="match status" value="1"/>
</dbReference>
<feature type="domain" description="POTRA" evidence="8">
    <location>
        <begin position="397"/>
        <end position="473"/>
    </location>
</feature>
<organism evidence="9 10">
    <name type="scientific">Dokdonia donghaensis DSW-1</name>
    <dbReference type="NCBI Taxonomy" id="1300343"/>
    <lineage>
        <taxon>Bacteria</taxon>
        <taxon>Pseudomonadati</taxon>
        <taxon>Bacteroidota</taxon>
        <taxon>Flavobacteriia</taxon>
        <taxon>Flavobacteriales</taxon>
        <taxon>Flavobacteriaceae</taxon>
        <taxon>Dokdonia</taxon>
    </lineage>
</organism>
<dbReference type="Pfam" id="PF07244">
    <property type="entry name" value="POTRA"/>
    <property type="match status" value="3"/>
</dbReference>
<dbReference type="InterPro" id="IPR039910">
    <property type="entry name" value="D15-like"/>
</dbReference>
<dbReference type="PROSITE" id="PS51779">
    <property type="entry name" value="POTRA"/>
    <property type="match status" value="3"/>
</dbReference>
<keyword evidence="5" id="KW-0677">Repeat</keyword>
<keyword evidence="6" id="KW-0472">Membrane</keyword>
<keyword evidence="2" id="KW-1134">Transmembrane beta strand</keyword>
<dbReference type="PANTHER" id="PTHR12815">
    <property type="entry name" value="SORTING AND ASSEMBLY MACHINERY SAMM50 PROTEIN FAMILY MEMBER"/>
    <property type="match status" value="1"/>
</dbReference>
<evidence type="ECO:0000256" key="7">
    <source>
        <dbReference type="ARBA" id="ARBA00023237"/>
    </source>
</evidence>
<sequence>MTLFTIIRKENEDLERQVNRLNSTATFSRATGRWIFILALLCSTLVNAQRDTPLDPNIKYEIADIKVTGTSTYNENTVIVFTGLRVGERISLPGTKVSNVIKKLWSLELFSDINLYVTAIDGDKVDLQLDIKEVPELNEVRFKGIKQKKGSTFIKDNGLNKGAKVTENLETTTTNYIENSYKKKGFLNSKVFVNTVPASDTLGKNKVNMIVNIDKGERVKIKDINFNGREKLQEAKLLGSMKNTKEKKIWRLWKRSKFIKADYEDDKVAIINKYKEKGYRDARIVSDSIIKNNDKTITVEINVEEGRRYYIGDIDFIGNSVYTDEQLSRQLGLKRGDVYNGVLLQERIKDDTDPDADNIANLYQNSGYLFSNVNPVETSVENDTINFEVRITEGKLAYFNKVTVKGNDKTKDKVIYRELLTKPGQRYSKKAVVGTIRELGQLGFFDAQQLTPNFNNFDPVGGTVDLEYNVVEQGASQIELQGGFGGGGFVGTLGLSFNNFSIQNIFNKDAYNPLPMGDGQKFSLRAQASQFFQTYSASLTDPWFGGKQPVQFSTSFSHTIQYLFTGITTGSASDRVDRNSKFLITGGSVGLSKRLKWPDRNFSLSHAISFQHFDLQNYNTGLFTFGDGASENLAYTIGLSRRELYGGLIFPTSGSDISLTAKLTLPYSAWNGVDYKGLAIERDEAIADGLSSTGKTVGEIDQERFNWLEYYKVKFTGKWYTPLVGKFVLQSGVEFGWLGAYNQDRGVPPFERFFLGGDGLGGFSLDGREIVRLRGYPNQSVTPIDRGAILQSTGQANDGATIYNKFSLELRYPITFSPQASIYALTFAEAGSSYDNFRDYNPFQLSRSAGAGIRIFMPAFGLLGLDFGYGFDPIPGTTGANGWETHFIIGQQF</sequence>
<gene>
    <name evidence="9" type="ORF">NV36_07200</name>
</gene>